<dbReference type="InterPro" id="IPR002725">
    <property type="entry name" value="YgjP-like_metallopeptidase"/>
</dbReference>
<comment type="caution">
    <text evidence="2">The sequence shown here is derived from an EMBL/GenBank/DDBJ whole genome shotgun (WGS) entry which is preliminary data.</text>
</comment>
<sequence length="211" mass="23586">MASRSRARPPRSAPASRWSATACASACAPPPAVETVSTGPDPALLDRQLRNYLGAYPERVQAQVRGLLLEDRLAEHLARKYPGKHAIQGDAALYDYVQGIKQAQLHSTPPVHKVLWQNKMDVIQNVLGLHTSISRVQGGRLKAKAEIRIASLFKTLAPEFLEMVVVHELAHLREREHNKAFYQLCEHLLPDYHQIEFDLRLLLLQRAVAGA</sequence>
<feature type="domain" description="YgjP-like metallopeptidase" evidence="1">
    <location>
        <begin position="139"/>
        <end position="199"/>
    </location>
</feature>
<evidence type="ECO:0000313" key="2">
    <source>
        <dbReference type="EMBL" id="ROH93667.1"/>
    </source>
</evidence>
<protein>
    <submittedName>
        <fullName evidence="2">M48 family peptidase</fullName>
    </submittedName>
</protein>
<dbReference type="PANTHER" id="PTHR30399">
    <property type="entry name" value="UNCHARACTERIZED PROTEIN YGJP"/>
    <property type="match status" value="1"/>
</dbReference>
<dbReference type="AlphaFoldDB" id="A0A3N0VLQ3"/>
<dbReference type="PANTHER" id="PTHR30399:SF1">
    <property type="entry name" value="UTP PYROPHOSPHATASE"/>
    <property type="match status" value="1"/>
</dbReference>
<dbReference type="Pfam" id="PF01863">
    <property type="entry name" value="YgjP-like"/>
    <property type="match status" value="1"/>
</dbReference>
<dbReference type="InterPro" id="IPR053136">
    <property type="entry name" value="UTP_pyrophosphatase-like"/>
</dbReference>
<proteinExistence type="predicted"/>
<gene>
    <name evidence="2" type="ORF">ED208_03855</name>
</gene>
<dbReference type="CDD" id="cd07344">
    <property type="entry name" value="M48_yhfN_like"/>
    <property type="match status" value="1"/>
</dbReference>
<name>A0A3N0VLQ3_9GAMM</name>
<reference evidence="2 3" key="1">
    <citation type="submission" date="2018-10" db="EMBL/GenBank/DDBJ databases">
        <authorList>
            <person name="Chen W.-M."/>
        </authorList>
    </citation>
    <scope>NUCLEOTIDE SEQUENCE [LARGE SCALE GENOMIC DNA]</scope>
    <source>
        <strain evidence="2 3">THS-13</strain>
    </source>
</reference>
<evidence type="ECO:0000259" key="1">
    <source>
        <dbReference type="Pfam" id="PF01863"/>
    </source>
</evidence>
<dbReference type="EMBL" id="RJVO01000001">
    <property type="protein sequence ID" value="ROH93667.1"/>
    <property type="molecule type" value="Genomic_DNA"/>
</dbReference>
<dbReference type="Proteomes" id="UP000282106">
    <property type="component" value="Unassembled WGS sequence"/>
</dbReference>
<organism evidence="2 3">
    <name type="scientific">Stagnimonas aquatica</name>
    <dbReference type="NCBI Taxonomy" id="2689987"/>
    <lineage>
        <taxon>Bacteria</taxon>
        <taxon>Pseudomonadati</taxon>
        <taxon>Pseudomonadota</taxon>
        <taxon>Gammaproteobacteria</taxon>
        <taxon>Nevskiales</taxon>
        <taxon>Nevskiaceae</taxon>
        <taxon>Stagnimonas</taxon>
    </lineage>
</organism>
<dbReference type="InParanoid" id="A0A3N0VLQ3"/>
<accession>A0A3N0VLQ3</accession>
<dbReference type="FunCoup" id="A0A3N0VLQ3">
    <property type="interactions" value="41"/>
</dbReference>
<evidence type="ECO:0000313" key="3">
    <source>
        <dbReference type="Proteomes" id="UP000282106"/>
    </source>
</evidence>
<keyword evidence="3" id="KW-1185">Reference proteome</keyword>
<dbReference type="Gene3D" id="3.30.2010.10">
    <property type="entry name" value="Metalloproteases ('zincins'), catalytic domain"/>
    <property type="match status" value="1"/>
</dbReference>